<dbReference type="OMA" id="FERAGEN"/>
<name>A0A0K3ANM1_BABMR</name>
<keyword evidence="5" id="KW-0862">Zinc</keyword>
<reference evidence="8 9" key="2">
    <citation type="journal article" date="2013" name="PLoS ONE">
        <title>Whole genome mapping and re-organization of the nuclear and mitochondrial genomes of Babesia microti isolates.</title>
        <authorList>
            <person name="Cornillot E."/>
            <person name="Dassouli A."/>
            <person name="Garg A."/>
            <person name="Pachikara N."/>
            <person name="Randazzo S."/>
            <person name="Depoix D."/>
            <person name="Carcy B."/>
            <person name="Delbecq S."/>
            <person name="Frutos R."/>
            <person name="Silva J.C."/>
            <person name="Sutton R."/>
            <person name="Krause P.J."/>
            <person name="Mamoun C.B."/>
        </authorList>
    </citation>
    <scope>NUCLEOTIDE SEQUENCE [LARGE SCALE GENOMIC DNA]</scope>
    <source>
        <strain evidence="8 9">RI</strain>
    </source>
</reference>
<feature type="domain" description="PDZ GRASP-type" evidence="7">
    <location>
        <begin position="106"/>
        <end position="191"/>
    </location>
</feature>
<evidence type="ECO:0000256" key="6">
    <source>
        <dbReference type="SAM" id="MobiDB-lite"/>
    </source>
</evidence>
<dbReference type="Gene3D" id="2.30.42.10">
    <property type="match status" value="2"/>
</dbReference>
<dbReference type="SUPFAM" id="SSF50156">
    <property type="entry name" value="PDZ domain-like"/>
    <property type="match status" value="2"/>
</dbReference>
<accession>A0A0K3ANM1</accession>
<keyword evidence="3" id="KW-0333">Golgi apparatus</keyword>
<keyword evidence="2" id="KW-0677">Repeat</keyword>
<dbReference type="KEGG" id="bmic:BMR1_03g02635"/>
<evidence type="ECO:0000313" key="8">
    <source>
        <dbReference type="EMBL" id="CTQ41127.1"/>
    </source>
</evidence>
<evidence type="ECO:0000256" key="1">
    <source>
        <dbReference type="ARBA" id="ARBA00004394"/>
    </source>
</evidence>
<organism evidence="8 9">
    <name type="scientific">Babesia microti (strain RI)</name>
    <dbReference type="NCBI Taxonomy" id="1133968"/>
    <lineage>
        <taxon>Eukaryota</taxon>
        <taxon>Sar</taxon>
        <taxon>Alveolata</taxon>
        <taxon>Apicomplexa</taxon>
        <taxon>Aconoidasida</taxon>
        <taxon>Piroplasmida</taxon>
        <taxon>Babesiidae</taxon>
        <taxon>Babesia</taxon>
    </lineage>
</organism>
<dbReference type="InterPro" id="IPR036034">
    <property type="entry name" value="PDZ_sf"/>
</dbReference>
<dbReference type="GO" id="GO:0007030">
    <property type="term" value="P:Golgi organization"/>
    <property type="evidence" value="ECO:0007669"/>
    <property type="project" value="TreeGrafter"/>
</dbReference>
<proteinExistence type="predicted"/>
<dbReference type="EMBL" id="LN871598">
    <property type="protein sequence ID" value="CTQ41127.1"/>
    <property type="molecule type" value="Genomic_DNA"/>
</dbReference>
<evidence type="ECO:0000256" key="2">
    <source>
        <dbReference type="ARBA" id="ARBA00022737"/>
    </source>
</evidence>
<feature type="domain" description="PDZ GRASP-type" evidence="7">
    <location>
        <begin position="8"/>
        <end position="101"/>
    </location>
</feature>
<keyword evidence="5" id="KW-0479">Metal-binding</keyword>
<dbReference type="GeneID" id="24425169"/>
<protein>
    <submittedName>
        <fullName evidence="8">GRASP55/65 PDZ-like domain</fullName>
    </submittedName>
</protein>
<feature type="region of interest" description="Disordered" evidence="6">
    <location>
        <begin position="237"/>
        <end position="256"/>
    </location>
</feature>
<evidence type="ECO:0000313" key="9">
    <source>
        <dbReference type="Proteomes" id="UP000002899"/>
    </source>
</evidence>
<feature type="binding site" evidence="5">
    <location>
        <position position="13"/>
    </location>
    <ligand>
        <name>Zn(2+)</name>
        <dbReference type="ChEBI" id="CHEBI:29105"/>
    </ligand>
</feature>
<dbReference type="RefSeq" id="XP_012649138.1">
    <property type="nucleotide sequence ID" value="XM_012793684.1"/>
</dbReference>
<evidence type="ECO:0000256" key="5">
    <source>
        <dbReference type="PIRSR" id="PIRSR607583-1"/>
    </source>
</evidence>
<reference evidence="8 9" key="1">
    <citation type="journal article" date="2012" name="Nucleic Acids Res.">
        <title>Sequencing of the smallest Apicomplexan genome from the human pathogen Babesia microti.</title>
        <authorList>
            <person name="Cornillot E."/>
            <person name="Hadj-Kaddour K."/>
            <person name="Dassouli A."/>
            <person name="Noel B."/>
            <person name="Ranwez V."/>
            <person name="Vacherie B."/>
            <person name="Augagneur Y."/>
            <person name="Bres V."/>
            <person name="Duclos A."/>
            <person name="Randazzo S."/>
            <person name="Carcy B."/>
            <person name="Debierre-Grockiego F."/>
            <person name="Delbecq S."/>
            <person name="Moubri-Menage K."/>
            <person name="Shams-Eldin H."/>
            <person name="Usmani-Brown S."/>
            <person name="Bringaud F."/>
            <person name="Wincker P."/>
            <person name="Vivares C.P."/>
            <person name="Schwarz R.T."/>
            <person name="Schetters T.P."/>
            <person name="Krause P.J."/>
            <person name="Gorenflot A."/>
            <person name="Berry V."/>
            <person name="Barbe V."/>
            <person name="Ben Mamoun C."/>
        </authorList>
    </citation>
    <scope>NUCLEOTIDE SEQUENCE [LARGE SCALE GENOMIC DNA]</scope>
    <source>
        <strain evidence="8 9">RI</strain>
    </source>
</reference>
<keyword evidence="9" id="KW-1185">Reference proteome</keyword>
<dbReference type="PROSITE" id="PS51865">
    <property type="entry name" value="PDZ_GRASP"/>
    <property type="match status" value="2"/>
</dbReference>
<dbReference type="InterPro" id="IPR007583">
    <property type="entry name" value="GRASP55_65"/>
</dbReference>
<comment type="subcellular location">
    <subcellularLocation>
        <location evidence="1">Golgi apparatus membrane</location>
    </subcellularLocation>
</comment>
<dbReference type="Pfam" id="PF04495">
    <property type="entry name" value="GRASP55_65"/>
    <property type="match status" value="1"/>
</dbReference>
<dbReference type="PANTHER" id="PTHR12893">
    <property type="entry name" value="GOLGI REASSEMBLY STACKING PROTEIN GRASP"/>
    <property type="match status" value="1"/>
</dbReference>
<dbReference type="AlphaFoldDB" id="A0A0K3ANM1"/>
<evidence type="ECO:0000256" key="3">
    <source>
        <dbReference type="ARBA" id="ARBA00023034"/>
    </source>
</evidence>
<dbReference type="Proteomes" id="UP000002899">
    <property type="component" value="Chromosome III"/>
</dbReference>
<dbReference type="GO" id="GO:0000139">
    <property type="term" value="C:Golgi membrane"/>
    <property type="evidence" value="ECO:0007669"/>
    <property type="project" value="UniProtKB-SubCell"/>
</dbReference>
<dbReference type="PANTHER" id="PTHR12893:SF0">
    <property type="entry name" value="GRASP65"/>
    <property type="match status" value="1"/>
</dbReference>
<dbReference type="OrthoDB" id="3318at2759"/>
<dbReference type="InterPro" id="IPR024958">
    <property type="entry name" value="GRASP_PDZ"/>
</dbReference>
<sequence>MGSAESRGGLRVHQIFPSGPAHSAGLEVFFDYIITANEENVADESPQAFARFVEIVTLSENDRLVLGVYNALTNNIRNVIVHPAKWHGEGLLGARVIYDEFNALFQGNRVLAVVPNSPASKAGLVATSDYIIASTTELLIDQDSLCEAIAASKGILELLVYSSTTESIRHVTVQLEAQIYAIGCDLGNGFLHQIPRARMPWSNAHGNLELENSDYCDNTFVEDGLYPSFIPHVTKSNSPRENQHHVLGNEDYILEQ</sequence>
<dbReference type="GO" id="GO:0046872">
    <property type="term" value="F:metal ion binding"/>
    <property type="evidence" value="ECO:0007669"/>
    <property type="project" value="UniProtKB-KW"/>
</dbReference>
<keyword evidence="4" id="KW-0472">Membrane</keyword>
<evidence type="ECO:0000259" key="7">
    <source>
        <dbReference type="PROSITE" id="PS51865"/>
    </source>
</evidence>
<dbReference type="VEuPathDB" id="PiroplasmaDB:BMR1_03g02635"/>
<reference evidence="8 9" key="3">
    <citation type="journal article" date="2016" name="Sci. Rep.">
        <title>Genome-wide diversity and gene expression profiling of Babesia microti isolates identify polymorphic genes that mediate host-pathogen interactions.</title>
        <authorList>
            <person name="Silva J.C."/>
            <person name="Cornillot E."/>
            <person name="McCracken C."/>
            <person name="Usmani-Brown S."/>
            <person name="Dwivedi A."/>
            <person name="Ifeonu O.O."/>
            <person name="Crabtree J."/>
            <person name="Gotia H.T."/>
            <person name="Virji A.Z."/>
            <person name="Reynes C."/>
            <person name="Colinge J."/>
            <person name="Kumar V."/>
            <person name="Lawres L."/>
            <person name="Pazzi J.E."/>
            <person name="Pablo J.V."/>
            <person name="Hung C."/>
            <person name="Brancato J."/>
            <person name="Kumari P."/>
            <person name="Orvis J."/>
            <person name="Tretina K."/>
            <person name="Chibucos M."/>
            <person name="Ott S."/>
            <person name="Sadzewicz L."/>
            <person name="Sengamalay N."/>
            <person name="Shetty A.C."/>
            <person name="Su Q."/>
            <person name="Tallon L."/>
            <person name="Fraser C.M."/>
            <person name="Frutos R."/>
            <person name="Molina D.M."/>
            <person name="Krause P.J."/>
            <person name="Ben Mamoun C."/>
        </authorList>
    </citation>
    <scope>NUCLEOTIDE SEQUENCE [LARGE SCALE GENOMIC DNA]</scope>
    <source>
        <strain evidence="8 9">RI</strain>
    </source>
</reference>
<gene>
    <name evidence="8" type="ORF">BMR1_03g02635</name>
</gene>
<evidence type="ECO:0000256" key="4">
    <source>
        <dbReference type="ARBA" id="ARBA00023136"/>
    </source>
</evidence>